<gene>
    <name evidence="6" type="ORF">GCM10009775_24010</name>
</gene>
<evidence type="ECO:0000313" key="7">
    <source>
        <dbReference type="Proteomes" id="UP001501343"/>
    </source>
</evidence>
<feature type="signal peptide" evidence="4">
    <location>
        <begin position="1"/>
        <end position="25"/>
    </location>
</feature>
<dbReference type="PANTHER" id="PTHR30024:SF47">
    <property type="entry name" value="TAURINE-BINDING PERIPLASMIC PROTEIN"/>
    <property type="match status" value="1"/>
</dbReference>
<keyword evidence="3 4" id="KW-0732">Signal</keyword>
<evidence type="ECO:0000256" key="3">
    <source>
        <dbReference type="ARBA" id="ARBA00022729"/>
    </source>
</evidence>
<comment type="subcellular location">
    <subcellularLocation>
        <location evidence="1">Periplasm</location>
    </subcellularLocation>
</comment>
<dbReference type="Proteomes" id="UP001501343">
    <property type="component" value="Unassembled WGS sequence"/>
</dbReference>
<dbReference type="EMBL" id="BAAAOF010000004">
    <property type="protein sequence ID" value="GAA1931026.1"/>
    <property type="molecule type" value="Genomic_DNA"/>
</dbReference>
<keyword evidence="7" id="KW-1185">Reference proteome</keyword>
<dbReference type="PANTHER" id="PTHR30024">
    <property type="entry name" value="ALIPHATIC SULFONATES-BINDING PROTEIN-RELATED"/>
    <property type="match status" value="1"/>
</dbReference>
<reference evidence="7" key="1">
    <citation type="journal article" date="2019" name="Int. J. Syst. Evol. Microbiol.">
        <title>The Global Catalogue of Microorganisms (GCM) 10K type strain sequencing project: providing services to taxonomists for standard genome sequencing and annotation.</title>
        <authorList>
            <consortium name="The Broad Institute Genomics Platform"/>
            <consortium name="The Broad Institute Genome Sequencing Center for Infectious Disease"/>
            <person name="Wu L."/>
            <person name="Ma J."/>
        </authorList>
    </citation>
    <scope>NUCLEOTIDE SEQUENCE [LARGE SCALE GENOMIC DNA]</scope>
    <source>
        <strain evidence="7">JCM 14900</strain>
    </source>
</reference>
<sequence>MRLAARTPARSAAVALAAVAAVALSACTSGGSATPTESGGLTPVTIGEVSPFQAANYLTLVADEQGFFEDHGIDAEIIGISQNPIAPLLSGDIDISSVGVNGMAGLEQGQDIRFIAAFPASVTFSLIVPAGSAAVDNAHEWPDVMEDLVGQSLGTTVPGALVDNMAKFLVTDAGLSASDIAVTPAGDGAALVAGLLSGSFDSGLVPSPLFEPLVASGDFVQVLDLYAGDVPDFNIPVNTPAVTAAFAEENPDVIAGFQQAIEEANTWAKDPANKEALAEMIATRLDVEPADVAAPLETFIAALGDTSEYTEEQWNSGVEMLTANGVLTKDYSYTDFVIPFSG</sequence>
<evidence type="ECO:0000313" key="6">
    <source>
        <dbReference type="EMBL" id="GAA1931026.1"/>
    </source>
</evidence>
<evidence type="ECO:0000259" key="5">
    <source>
        <dbReference type="Pfam" id="PF09084"/>
    </source>
</evidence>
<organism evidence="6 7">
    <name type="scientific">Microbacterium aoyamense</name>
    <dbReference type="NCBI Taxonomy" id="344166"/>
    <lineage>
        <taxon>Bacteria</taxon>
        <taxon>Bacillati</taxon>
        <taxon>Actinomycetota</taxon>
        <taxon>Actinomycetes</taxon>
        <taxon>Micrococcales</taxon>
        <taxon>Microbacteriaceae</taxon>
        <taxon>Microbacterium</taxon>
    </lineage>
</organism>
<evidence type="ECO:0000256" key="4">
    <source>
        <dbReference type="SAM" id="SignalP"/>
    </source>
</evidence>
<evidence type="ECO:0000256" key="1">
    <source>
        <dbReference type="ARBA" id="ARBA00004418"/>
    </source>
</evidence>
<dbReference type="PROSITE" id="PS51257">
    <property type="entry name" value="PROKAR_LIPOPROTEIN"/>
    <property type="match status" value="1"/>
</dbReference>
<dbReference type="RefSeq" id="WP_248148049.1">
    <property type="nucleotide sequence ID" value="NZ_BAAAOF010000004.1"/>
</dbReference>
<feature type="chain" id="PRO_5045124098" evidence="4">
    <location>
        <begin position="26"/>
        <end position="342"/>
    </location>
</feature>
<protein>
    <submittedName>
        <fullName evidence="6">MetQ/NlpA family ABC transporter substrate-binding protein</fullName>
    </submittedName>
</protein>
<dbReference type="Gene3D" id="3.40.190.10">
    <property type="entry name" value="Periplasmic binding protein-like II"/>
    <property type="match status" value="2"/>
</dbReference>
<feature type="domain" description="SsuA/THI5-like" evidence="5">
    <location>
        <begin position="60"/>
        <end position="269"/>
    </location>
</feature>
<dbReference type="Pfam" id="PF09084">
    <property type="entry name" value="NMT1"/>
    <property type="match status" value="1"/>
</dbReference>
<evidence type="ECO:0000256" key="2">
    <source>
        <dbReference type="ARBA" id="ARBA00010742"/>
    </source>
</evidence>
<comment type="caution">
    <text evidence="6">The sequence shown here is derived from an EMBL/GenBank/DDBJ whole genome shotgun (WGS) entry which is preliminary data.</text>
</comment>
<dbReference type="InterPro" id="IPR015168">
    <property type="entry name" value="SsuA/THI5"/>
</dbReference>
<accession>A0ABP5B5V8</accession>
<comment type="similarity">
    <text evidence="2">Belongs to the bacterial solute-binding protein SsuA/TauA family.</text>
</comment>
<dbReference type="SUPFAM" id="SSF53850">
    <property type="entry name" value="Periplasmic binding protein-like II"/>
    <property type="match status" value="1"/>
</dbReference>
<name>A0ABP5B5V8_9MICO</name>
<proteinExistence type="inferred from homology"/>